<evidence type="ECO:0000256" key="1">
    <source>
        <dbReference type="SAM" id="SignalP"/>
    </source>
</evidence>
<organism evidence="2 3">
    <name type="scientific">Subtercola boreus</name>
    <dbReference type="NCBI Taxonomy" id="120213"/>
    <lineage>
        <taxon>Bacteria</taxon>
        <taxon>Bacillati</taxon>
        <taxon>Actinomycetota</taxon>
        <taxon>Actinomycetes</taxon>
        <taxon>Micrococcales</taxon>
        <taxon>Microbacteriaceae</taxon>
        <taxon>Subtercola</taxon>
    </lineage>
</organism>
<dbReference type="Gene3D" id="3.40.190.10">
    <property type="entry name" value="Periplasmic binding protein-like II"/>
    <property type="match status" value="2"/>
</dbReference>
<feature type="signal peptide" evidence="1">
    <location>
        <begin position="1"/>
        <end position="24"/>
    </location>
</feature>
<dbReference type="SUPFAM" id="SSF53850">
    <property type="entry name" value="Periplasmic binding protein-like II"/>
    <property type="match status" value="1"/>
</dbReference>
<dbReference type="AlphaFoldDB" id="A0A3E0VFY2"/>
<dbReference type="Proteomes" id="UP000256486">
    <property type="component" value="Unassembled WGS sequence"/>
</dbReference>
<dbReference type="EMBL" id="NBWZ01000001">
    <property type="protein sequence ID" value="RFA08280.1"/>
    <property type="molecule type" value="Genomic_DNA"/>
</dbReference>
<name>A0A3E0VFY2_9MICO</name>
<protein>
    <submittedName>
        <fullName evidence="2">Sugar ABC transporter substrate-binding protein</fullName>
    </submittedName>
</protein>
<keyword evidence="1" id="KW-0732">Signal</keyword>
<reference evidence="2 3" key="1">
    <citation type="submission" date="2017-04" db="EMBL/GenBank/DDBJ databases">
        <title>Comparative genome analysis of Subtercola boreus.</title>
        <authorList>
            <person name="Cho Y.-J."/>
            <person name="Cho A."/>
            <person name="Kim O.-S."/>
            <person name="Lee J.-I."/>
        </authorList>
    </citation>
    <scope>NUCLEOTIDE SEQUENCE [LARGE SCALE GENOMIC DNA]</scope>
    <source>
        <strain evidence="2 3">K300</strain>
    </source>
</reference>
<dbReference type="RefSeq" id="WP_116413692.1">
    <property type="nucleotide sequence ID" value="NZ_NBWZ01000001.1"/>
</dbReference>
<feature type="chain" id="PRO_5038469011" evidence="1">
    <location>
        <begin position="25"/>
        <end position="452"/>
    </location>
</feature>
<comment type="caution">
    <text evidence="2">The sequence shown here is derived from an EMBL/GenBank/DDBJ whole genome shotgun (WGS) entry which is preliminary data.</text>
</comment>
<accession>A0A3E0VFY2</accession>
<proteinExistence type="predicted"/>
<dbReference type="PROSITE" id="PS51257">
    <property type="entry name" value="PROKAR_LIPOPROTEIN"/>
    <property type="match status" value="1"/>
</dbReference>
<gene>
    <name evidence="2" type="ORF">B7R54_02860</name>
</gene>
<sequence>MRLALNRRVTIPLAVLAVTGLALTGCSSSDPNDPNAGGASTAAVVGTADGVVNITGTIVGDEATKLQASWADWEKANNITINYTGDKDFEKNIGIKVQGNDLPDLAIFPQPGLLDDTIKSGKVQKATDSLTAIIKKNWSEDWANYGAVDGTQYAAPLMASVKGYIWYSPAKFAEWGVTVPKTYDDLVALAKTIQQKTGQPSFCAGFNSGDASGWPGTDWIEDLVLRQGGTDVYDSWVKGDTKFTDPAIKSAFDEVGKILLDPTLVNAGYGDVKSINSTAFGDVATPVANGTCAMTHQASFFDGFITGVKNAAGNTATVAPDGDVWAFLTPPVDASKGEAVTGGGEMVGAFSNDADTQKVQEYLASSDWANSRVKLGGVISANKGLDPANASSDILKASIQILQDPATTFRFDASDLMPKAVGSDSFWKGMVDWIDGKSTDDVLTEIQAGYTS</sequence>
<evidence type="ECO:0000313" key="2">
    <source>
        <dbReference type="EMBL" id="RFA08280.1"/>
    </source>
</evidence>
<dbReference type="OrthoDB" id="8663148at2"/>
<keyword evidence="3" id="KW-1185">Reference proteome</keyword>
<evidence type="ECO:0000313" key="3">
    <source>
        <dbReference type="Proteomes" id="UP000256486"/>
    </source>
</evidence>